<evidence type="ECO:0000256" key="9">
    <source>
        <dbReference type="ARBA" id="ARBA00023027"/>
    </source>
</evidence>
<keyword evidence="7 12" id="KW-0408">Iron</keyword>
<comment type="subcellular location">
    <subcellularLocation>
        <location evidence="12">Cell membrane</location>
        <topology evidence="12">Peripheral membrane protein</topology>
    </subcellularLocation>
</comment>
<feature type="binding site" evidence="12">
    <location>
        <position position="112"/>
    </location>
    <ligand>
        <name>[4Fe-4S] cluster</name>
        <dbReference type="ChEBI" id="CHEBI:49883"/>
        <label>1</label>
    </ligand>
</feature>
<dbReference type="HAMAP" id="MF_01351">
    <property type="entry name" value="NDH1_NuoI"/>
    <property type="match status" value="1"/>
</dbReference>
<evidence type="ECO:0000256" key="4">
    <source>
        <dbReference type="ARBA" id="ARBA00022723"/>
    </source>
</evidence>
<keyword evidence="11 12" id="KW-0472">Membrane</keyword>
<organism evidence="15 16">
    <name type="scientific">Thermodesulfobium acidiphilum</name>
    <dbReference type="NCBI Taxonomy" id="1794699"/>
    <lineage>
        <taxon>Bacteria</taxon>
        <taxon>Pseudomonadati</taxon>
        <taxon>Thermodesulfobiota</taxon>
        <taxon>Thermodesulfobiia</taxon>
        <taxon>Thermodesulfobiales</taxon>
        <taxon>Thermodesulfobiaceae</taxon>
        <taxon>Thermodesulfobium</taxon>
    </lineage>
</organism>
<feature type="binding site" evidence="12">
    <location>
        <position position="63"/>
    </location>
    <ligand>
        <name>[4Fe-4S] cluster</name>
        <dbReference type="ChEBI" id="CHEBI:49883"/>
        <label>1</label>
    </ligand>
</feature>
<dbReference type="RefSeq" id="WP_108310051.1">
    <property type="nucleotide sequence ID" value="NZ_CP020921.1"/>
</dbReference>
<evidence type="ECO:0000256" key="5">
    <source>
        <dbReference type="ARBA" id="ARBA00022737"/>
    </source>
</evidence>
<dbReference type="Pfam" id="PF12838">
    <property type="entry name" value="Fer4_7"/>
    <property type="match status" value="1"/>
</dbReference>
<dbReference type="EC" id="7.1.1.-" evidence="12"/>
<dbReference type="AlphaFoldDB" id="A0A2R4W2X1"/>
<dbReference type="OrthoDB" id="9803192at2"/>
<evidence type="ECO:0000259" key="14">
    <source>
        <dbReference type="PROSITE" id="PS51379"/>
    </source>
</evidence>
<keyword evidence="8 12" id="KW-0411">Iron-sulfur</keyword>
<feature type="domain" description="4Fe-4S ferredoxin-type" evidence="14">
    <location>
        <begin position="93"/>
        <end position="122"/>
    </location>
</feature>
<dbReference type="PANTHER" id="PTHR10849">
    <property type="entry name" value="NADH DEHYDROGENASE UBIQUINONE IRON-SULFUR PROTEIN 8, MITOCHONDRIAL"/>
    <property type="match status" value="1"/>
</dbReference>
<comment type="similarity">
    <text evidence="12">Belongs to the complex I 23 kDa subunit family.</text>
</comment>
<feature type="domain" description="4Fe-4S ferredoxin-type" evidence="14">
    <location>
        <begin position="54"/>
        <end position="83"/>
    </location>
</feature>
<evidence type="ECO:0000256" key="10">
    <source>
        <dbReference type="ARBA" id="ARBA00023075"/>
    </source>
</evidence>
<keyword evidence="4 12" id="KW-0479">Metal-binding</keyword>
<dbReference type="PROSITE" id="PS51379">
    <property type="entry name" value="4FE4S_FER_2"/>
    <property type="match status" value="2"/>
</dbReference>
<proteinExistence type="inferred from homology"/>
<feature type="region of interest" description="Disordered" evidence="13">
    <location>
        <begin position="169"/>
        <end position="192"/>
    </location>
</feature>
<feature type="binding site" evidence="12">
    <location>
        <position position="69"/>
    </location>
    <ligand>
        <name>[4Fe-4S] cluster</name>
        <dbReference type="ChEBI" id="CHEBI:49883"/>
        <label>1</label>
    </ligand>
</feature>
<dbReference type="InterPro" id="IPR017896">
    <property type="entry name" value="4Fe4S_Fe-S-bd"/>
</dbReference>
<keyword evidence="5" id="KW-0677">Repeat</keyword>
<keyword evidence="16" id="KW-1185">Reference proteome</keyword>
<evidence type="ECO:0000256" key="3">
    <source>
        <dbReference type="ARBA" id="ARBA00022719"/>
    </source>
</evidence>
<comment type="function">
    <text evidence="12">NDH-1 shuttles electrons from NADH, via FMN and iron-sulfur (Fe-S) centers, to quinones in the respiratory chain. The immediate electron acceptor for the enzyme in this species is believed to be ubiquinone. Couples the redox reaction to proton translocation (for every two electrons transferred, four hydrogen ions are translocated across the cytoplasmic membrane), and thus conserves the redox energy in a proton gradient.</text>
</comment>
<evidence type="ECO:0000313" key="15">
    <source>
        <dbReference type="EMBL" id="AWB11046.1"/>
    </source>
</evidence>
<keyword evidence="9 12" id="KW-0520">NAD</keyword>
<dbReference type="Gene3D" id="3.30.70.3270">
    <property type="match status" value="1"/>
</dbReference>
<dbReference type="GO" id="GO:0005506">
    <property type="term" value="F:iron ion binding"/>
    <property type="evidence" value="ECO:0007669"/>
    <property type="project" value="UniProtKB-UniRule"/>
</dbReference>
<dbReference type="Proteomes" id="UP000244792">
    <property type="component" value="Chromosome"/>
</dbReference>
<name>A0A2R4W2X1_THEAF</name>
<evidence type="ECO:0000256" key="13">
    <source>
        <dbReference type="SAM" id="MobiDB-lite"/>
    </source>
</evidence>
<reference evidence="15 16" key="1">
    <citation type="submission" date="2017-04" db="EMBL/GenBank/DDBJ databases">
        <title>Genomic insights into metabolism of Thermodesulfobium acidiphilum.</title>
        <authorList>
            <person name="Toshchakov S.V."/>
            <person name="Frolov E.N."/>
            <person name="Kublanov I.V."/>
            <person name="Samarov N.I."/>
            <person name="Novikov A."/>
            <person name="Lebedinsky A.V."/>
            <person name="Bonch-Osmolovskaya E.A."/>
            <person name="Chernyh N.A."/>
        </authorList>
    </citation>
    <scope>NUCLEOTIDE SEQUENCE [LARGE SCALE GENOMIC DNA]</scope>
    <source>
        <strain evidence="15 16">3127-1</strain>
    </source>
</reference>
<feature type="binding site" evidence="12">
    <location>
        <position position="73"/>
    </location>
    <ligand>
        <name>[4Fe-4S] cluster</name>
        <dbReference type="ChEBI" id="CHEBI:49883"/>
        <label>2</label>
    </ligand>
</feature>
<dbReference type="SUPFAM" id="SSF54862">
    <property type="entry name" value="4Fe-4S ferredoxins"/>
    <property type="match status" value="1"/>
</dbReference>
<dbReference type="PROSITE" id="PS00198">
    <property type="entry name" value="4FE4S_FER_1"/>
    <property type="match status" value="1"/>
</dbReference>
<dbReference type="EMBL" id="CP020921">
    <property type="protein sequence ID" value="AWB11046.1"/>
    <property type="molecule type" value="Genomic_DNA"/>
</dbReference>
<evidence type="ECO:0000256" key="11">
    <source>
        <dbReference type="ARBA" id="ARBA00023136"/>
    </source>
</evidence>
<evidence type="ECO:0000256" key="7">
    <source>
        <dbReference type="ARBA" id="ARBA00023004"/>
    </source>
</evidence>
<keyword evidence="10 12" id="KW-0830">Ubiquinone</keyword>
<comment type="cofactor">
    <cofactor evidence="12">
        <name>[4Fe-4S] cluster</name>
        <dbReference type="ChEBI" id="CHEBI:49883"/>
    </cofactor>
    <text evidence="12">Binds 2 [4Fe-4S] clusters per subunit.</text>
</comment>
<dbReference type="PANTHER" id="PTHR10849:SF24">
    <property type="entry name" value="NADH-QUINONE OXIDOREDUCTASE SUBUNIT I 2"/>
    <property type="match status" value="1"/>
</dbReference>
<keyword evidence="6 12" id="KW-1278">Translocase</keyword>
<evidence type="ECO:0000313" key="16">
    <source>
        <dbReference type="Proteomes" id="UP000244792"/>
    </source>
</evidence>
<evidence type="ECO:0000256" key="2">
    <source>
        <dbReference type="ARBA" id="ARBA00022485"/>
    </source>
</evidence>
<comment type="subunit">
    <text evidence="12">NDH-1 is composed of 14 different subunits. Subunits NuoA, H, J, K, L, M, N constitute the membrane sector of the complex.</text>
</comment>
<dbReference type="KEGG" id="taci:TDSAC_1710"/>
<dbReference type="NCBIfam" id="NF004538">
    <property type="entry name" value="PRK05888.1-4"/>
    <property type="match status" value="1"/>
</dbReference>
<keyword evidence="1 12" id="KW-1003">Cell membrane</keyword>
<feature type="binding site" evidence="12">
    <location>
        <position position="66"/>
    </location>
    <ligand>
        <name>[4Fe-4S] cluster</name>
        <dbReference type="ChEBI" id="CHEBI:49883"/>
        <label>1</label>
    </ligand>
</feature>
<feature type="binding site" evidence="12">
    <location>
        <position position="102"/>
    </location>
    <ligand>
        <name>[4Fe-4S] cluster</name>
        <dbReference type="ChEBI" id="CHEBI:49883"/>
        <label>2</label>
    </ligand>
</feature>
<feature type="binding site" evidence="12">
    <location>
        <position position="105"/>
    </location>
    <ligand>
        <name>[4Fe-4S] cluster</name>
        <dbReference type="ChEBI" id="CHEBI:49883"/>
        <label>2</label>
    </ligand>
</feature>
<dbReference type="InterPro" id="IPR017900">
    <property type="entry name" value="4Fe4S_Fe_S_CS"/>
</dbReference>
<comment type="catalytic activity">
    <reaction evidence="12">
        <text>a quinone + NADH + 5 H(+)(in) = a quinol + NAD(+) + 4 H(+)(out)</text>
        <dbReference type="Rhea" id="RHEA:57888"/>
        <dbReference type="ChEBI" id="CHEBI:15378"/>
        <dbReference type="ChEBI" id="CHEBI:24646"/>
        <dbReference type="ChEBI" id="CHEBI:57540"/>
        <dbReference type="ChEBI" id="CHEBI:57945"/>
        <dbReference type="ChEBI" id="CHEBI:132124"/>
    </reaction>
</comment>
<protein>
    <recommendedName>
        <fullName evidence="12">NADH-quinone oxidoreductase subunit I</fullName>
        <ecNumber evidence="12">7.1.1.-</ecNumber>
    </recommendedName>
    <alternativeName>
        <fullName evidence="12">NADH dehydrogenase I subunit I</fullName>
    </alternativeName>
    <alternativeName>
        <fullName evidence="12">NDH-1 subunit I</fullName>
    </alternativeName>
</protein>
<dbReference type="GO" id="GO:0005886">
    <property type="term" value="C:plasma membrane"/>
    <property type="evidence" value="ECO:0007669"/>
    <property type="project" value="UniProtKB-SubCell"/>
</dbReference>
<feature type="binding site" evidence="12">
    <location>
        <position position="108"/>
    </location>
    <ligand>
        <name>[4Fe-4S] cluster</name>
        <dbReference type="ChEBI" id="CHEBI:49883"/>
        <label>2</label>
    </ligand>
</feature>
<dbReference type="NCBIfam" id="TIGR01971">
    <property type="entry name" value="NuoI"/>
    <property type="match status" value="1"/>
</dbReference>
<dbReference type="GO" id="GO:0050136">
    <property type="term" value="F:NADH dehydrogenase (quinone) (non-electrogenic) activity"/>
    <property type="evidence" value="ECO:0007669"/>
    <property type="project" value="UniProtKB-UniRule"/>
</dbReference>
<evidence type="ECO:0000256" key="1">
    <source>
        <dbReference type="ARBA" id="ARBA00022475"/>
    </source>
</evidence>
<gene>
    <name evidence="12" type="primary">nuoI</name>
    <name evidence="15" type="ORF">TDSAC_1710</name>
</gene>
<keyword evidence="2 12" id="KW-0004">4Fe-4S</keyword>
<sequence length="192" mass="22706">MRIQKLIRDVLLVEWFRGLSVTFRTMLKKPVTRLYPHVKRQPFPGFRGRQALVRDPDKLKERCIMCLRCKTVCPSNCIKIEVGKDENNARVLKEYSIDATRCIYCGYCVEVCPVNALVLTEEYEYLGDKRSDLLFNKEKLLSNWDEFLANYPGEFYFNKFWRPPGMPEKMLTPQKRNEKPIEIKKKNEEIAS</sequence>
<evidence type="ECO:0000256" key="6">
    <source>
        <dbReference type="ARBA" id="ARBA00022967"/>
    </source>
</evidence>
<dbReference type="GO" id="GO:0048038">
    <property type="term" value="F:quinone binding"/>
    <property type="evidence" value="ECO:0007669"/>
    <property type="project" value="UniProtKB-KW"/>
</dbReference>
<evidence type="ECO:0000256" key="8">
    <source>
        <dbReference type="ARBA" id="ARBA00023014"/>
    </source>
</evidence>
<dbReference type="GO" id="GO:0051539">
    <property type="term" value="F:4 iron, 4 sulfur cluster binding"/>
    <property type="evidence" value="ECO:0007669"/>
    <property type="project" value="UniProtKB-KW"/>
</dbReference>
<dbReference type="InterPro" id="IPR010226">
    <property type="entry name" value="NADH_quinone_OxRdtase_chainI"/>
</dbReference>
<evidence type="ECO:0000256" key="12">
    <source>
        <dbReference type="HAMAP-Rule" id="MF_01351"/>
    </source>
</evidence>
<keyword evidence="3 12" id="KW-0874">Quinone</keyword>
<accession>A0A2R4W2X1</accession>
<feature type="compositionally biased region" description="Basic and acidic residues" evidence="13">
    <location>
        <begin position="175"/>
        <end position="192"/>
    </location>
</feature>